<sequence length="544" mass="58542">MQSRTPSPRQDVCVVGAGPAGALVAHRLASAGHDVVVLEAGPRFDFDARPEQMERSIRPAHDDLSIWGMGGERDEYSTGGEQFYPLNANRVKGVGGSTLHWQGMVPRLHPTDFAGEHPNDDPGWPIGYEELRPYYAEAESALGVAGASDNPFGPPRRTPFPMSAFEPSYSDSLFAPACERLGITTHSVPNARNSEPYDDRSTCVGYGTCQPVCPSGAKYSADTHVQKAERAGARVVDRAPVQRLETGDDSRRIDAAVYATPDGTEHRQRARQFVLAAGGIEIPRLLLLSRSPDHPDGLANSSGAVGRYFMEHLFAGAGGTIDEPTRQNHVGFLTSESHQFYDEPGQAVTRDGETVVPAADGPLSPIKLEFLNYAGPSPVEMALDAETWGDDLLDDLRAGYGNHVAMGGLVGQPPRAENRITLDPSTTDDHGNPVPEIHWSWGERVLRTIERANRIQHAVLSELGVDIGWTAGPDSTGPAAHHMGTTRMGTDPAASVVDPDLRTHDLDNCWIASSSVFPTAGSMNPTLTIAALALRCGDELDERL</sequence>
<dbReference type="KEGG" id="halz:E5139_15020"/>
<dbReference type="GO" id="GO:0016614">
    <property type="term" value="F:oxidoreductase activity, acting on CH-OH group of donors"/>
    <property type="evidence" value="ECO:0007669"/>
    <property type="project" value="InterPro"/>
</dbReference>
<proteinExistence type="inferred from homology"/>
<dbReference type="EMBL" id="CP039375">
    <property type="protein sequence ID" value="QCD66894.1"/>
    <property type="molecule type" value="Genomic_DNA"/>
</dbReference>
<dbReference type="SUPFAM" id="SSF51905">
    <property type="entry name" value="FAD/NAD(P)-binding domain"/>
    <property type="match status" value="1"/>
</dbReference>
<dbReference type="InterPro" id="IPR051473">
    <property type="entry name" value="P2Ox-like"/>
</dbReference>
<dbReference type="PROSITE" id="PS51379">
    <property type="entry name" value="4FE4S_FER_2"/>
    <property type="match status" value="1"/>
</dbReference>
<comment type="cofactor">
    <cofactor evidence="1">
        <name>FAD</name>
        <dbReference type="ChEBI" id="CHEBI:57692"/>
    </cofactor>
</comment>
<dbReference type="Gene3D" id="3.50.50.60">
    <property type="entry name" value="FAD/NAD(P)-binding domain"/>
    <property type="match status" value="2"/>
</dbReference>
<keyword evidence="4" id="KW-0274">FAD</keyword>
<evidence type="ECO:0000259" key="6">
    <source>
        <dbReference type="PROSITE" id="PS51379"/>
    </source>
</evidence>
<evidence type="ECO:0000256" key="3">
    <source>
        <dbReference type="ARBA" id="ARBA00022630"/>
    </source>
</evidence>
<dbReference type="SUPFAM" id="SSF54373">
    <property type="entry name" value="FAD-linked reductases, C-terminal domain"/>
    <property type="match status" value="1"/>
</dbReference>
<dbReference type="InterPro" id="IPR007867">
    <property type="entry name" value="GMC_OxRtase_C"/>
</dbReference>
<dbReference type="PANTHER" id="PTHR42784">
    <property type="entry name" value="PYRANOSE 2-OXIDASE"/>
    <property type="match status" value="1"/>
</dbReference>
<evidence type="ECO:0000313" key="8">
    <source>
        <dbReference type="Proteomes" id="UP000297053"/>
    </source>
</evidence>
<evidence type="ECO:0000256" key="1">
    <source>
        <dbReference type="ARBA" id="ARBA00001974"/>
    </source>
</evidence>
<evidence type="ECO:0000256" key="4">
    <source>
        <dbReference type="ARBA" id="ARBA00022827"/>
    </source>
</evidence>
<keyword evidence="5" id="KW-0560">Oxidoreductase</keyword>
<comment type="similarity">
    <text evidence="2">Belongs to the GMC oxidoreductase family.</text>
</comment>
<gene>
    <name evidence="7" type="ORF">E5139_15020</name>
</gene>
<dbReference type="GO" id="GO:0050660">
    <property type="term" value="F:flavin adenine dinucleotide binding"/>
    <property type="evidence" value="ECO:0007669"/>
    <property type="project" value="InterPro"/>
</dbReference>
<protein>
    <submittedName>
        <fullName evidence="7">GMC family oxidoreductase</fullName>
    </submittedName>
</protein>
<dbReference type="InterPro" id="IPR017896">
    <property type="entry name" value="4Fe4S_Fe-S-bd"/>
</dbReference>
<dbReference type="InterPro" id="IPR000172">
    <property type="entry name" value="GMC_OxRdtase_N"/>
</dbReference>
<dbReference type="Pfam" id="PF01266">
    <property type="entry name" value="DAO"/>
    <property type="match status" value="1"/>
</dbReference>
<evidence type="ECO:0000313" key="7">
    <source>
        <dbReference type="EMBL" id="QCD66894.1"/>
    </source>
</evidence>
<feature type="domain" description="4Fe-4S ferredoxin-type" evidence="6">
    <location>
        <begin position="194"/>
        <end position="223"/>
    </location>
</feature>
<dbReference type="InterPro" id="IPR006076">
    <property type="entry name" value="FAD-dep_OxRdtase"/>
</dbReference>
<dbReference type="RefSeq" id="WP_049940824.1">
    <property type="nucleotide sequence ID" value="NZ_CP039375.1"/>
</dbReference>
<keyword evidence="3" id="KW-0285">Flavoprotein</keyword>
<reference evidence="7 8" key="2">
    <citation type="submission" date="2019-04" db="EMBL/GenBank/DDBJ databases">
        <authorList>
            <person name="Yang S."/>
            <person name="Wei W."/>
        </authorList>
    </citation>
    <scope>NUCLEOTIDE SEQUENCE [LARGE SCALE GENOMIC DNA]</scope>
    <source>
        <strain evidence="8">ZP60</strain>
    </source>
</reference>
<name>A0A4D6KFN5_9EURY</name>
<dbReference type="Pfam" id="PF00732">
    <property type="entry name" value="GMC_oxred_N"/>
    <property type="match status" value="1"/>
</dbReference>
<dbReference type="Pfam" id="PF05199">
    <property type="entry name" value="GMC_oxred_C"/>
    <property type="match status" value="1"/>
</dbReference>
<dbReference type="Proteomes" id="UP000297053">
    <property type="component" value="Chromosome"/>
</dbReference>
<dbReference type="AlphaFoldDB" id="A0A4D6KFN5"/>
<dbReference type="PANTHER" id="PTHR42784:SF1">
    <property type="entry name" value="PYRANOSE 2-OXIDASE"/>
    <property type="match status" value="1"/>
</dbReference>
<organism evidence="7 8">
    <name type="scientific">Halomicrobium mukohataei</name>
    <dbReference type="NCBI Taxonomy" id="57705"/>
    <lineage>
        <taxon>Archaea</taxon>
        <taxon>Methanobacteriati</taxon>
        <taxon>Methanobacteriota</taxon>
        <taxon>Stenosarchaea group</taxon>
        <taxon>Halobacteria</taxon>
        <taxon>Halobacteriales</taxon>
        <taxon>Haloarculaceae</taxon>
        <taxon>Halomicrobium</taxon>
    </lineage>
</organism>
<dbReference type="GeneID" id="42180279"/>
<reference evidence="7 8" key="1">
    <citation type="submission" date="2019-04" db="EMBL/GenBank/DDBJ databases">
        <title>Complete genome sequence of Arthrobacter sp. ZXY-2 associated with effective atrazine degradation and salt adaptation.</title>
        <authorList>
            <person name="Zhao X."/>
        </authorList>
    </citation>
    <scope>NUCLEOTIDE SEQUENCE [LARGE SCALE GENOMIC DNA]</scope>
    <source>
        <strain evidence="8">ZP60</strain>
    </source>
</reference>
<evidence type="ECO:0000256" key="5">
    <source>
        <dbReference type="ARBA" id="ARBA00023002"/>
    </source>
</evidence>
<dbReference type="InterPro" id="IPR036188">
    <property type="entry name" value="FAD/NAD-bd_sf"/>
</dbReference>
<evidence type="ECO:0000256" key="2">
    <source>
        <dbReference type="ARBA" id="ARBA00010790"/>
    </source>
</evidence>
<accession>A0A4D6KFN5</accession>